<evidence type="ECO:0000259" key="2">
    <source>
        <dbReference type="Pfam" id="PF13472"/>
    </source>
</evidence>
<proteinExistence type="predicted"/>
<protein>
    <submittedName>
        <fullName evidence="3">Esterase</fullName>
    </submittedName>
</protein>
<dbReference type="RefSeq" id="WP_035121302.1">
    <property type="nucleotide sequence ID" value="NZ_JRNE01000040.1"/>
</dbReference>
<reference evidence="3 4" key="1">
    <citation type="submission" date="2014-07" db="EMBL/GenBank/DDBJ databases">
        <authorList>
            <person name="McCorrison J."/>
            <person name="Sanka R."/>
            <person name="Torralba M."/>
            <person name="Gillis M."/>
            <person name="Haft D.H."/>
            <person name="Methe B."/>
            <person name="Sutton G."/>
            <person name="Nelson K.E."/>
        </authorList>
    </citation>
    <scope>NUCLEOTIDE SEQUENCE [LARGE SCALE GENOMIC DNA]</scope>
    <source>
        <strain evidence="3 4">DNF00450</strain>
    </source>
</reference>
<dbReference type="Gene3D" id="3.40.50.1110">
    <property type="entry name" value="SGNH hydrolase"/>
    <property type="match status" value="1"/>
</dbReference>
<dbReference type="eggNOG" id="COG2755">
    <property type="taxonomic scope" value="Bacteria"/>
</dbReference>
<comment type="caution">
    <text evidence="3">The sequence shown here is derived from an EMBL/GenBank/DDBJ whole genome shotgun (WGS) entry which is preliminary data.</text>
</comment>
<dbReference type="SUPFAM" id="SSF52266">
    <property type="entry name" value="SGNH hydrolase"/>
    <property type="match status" value="1"/>
</dbReference>
<dbReference type="InterPro" id="IPR013830">
    <property type="entry name" value="SGNH_hydro"/>
</dbReference>
<evidence type="ECO:0000313" key="3">
    <source>
        <dbReference type="EMBL" id="KGF17421.1"/>
    </source>
</evidence>
<evidence type="ECO:0000256" key="1">
    <source>
        <dbReference type="SAM" id="SignalP"/>
    </source>
</evidence>
<sequence length="303" mass="31577">MKKSLSTKVRSAAIAAVTVLGLGLGAAGATAQPALPALPEIPAIPGVPNLNPAPSTGPKQVVTFGDSFTANAGKSGPRGLEPGQTPVVANCATDMENWPKIAAKEAGKSLGDWSCNGMGGAPVVQLVGYVEAAIMHGDIGPGTEDVVFMYGGMDALQWVDVAGKMQNMGELNNTLYQQELTHVANRIREVAPGATIHLASYPEYATNDELCLANLPGQTIPIPAPGGTQIQEAFRDSIANAARNIGANFIDVYQQSIGHGTCNPVDRDRWVAGFMDPNMGPMTNHPTIDGQYAMAGIIAPHIR</sequence>
<feature type="signal peptide" evidence="1">
    <location>
        <begin position="1"/>
        <end position="31"/>
    </location>
</feature>
<dbReference type="InterPro" id="IPR036514">
    <property type="entry name" value="SGNH_hydro_sf"/>
</dbReference>
<name>A0A095Y5V9_9CORY</name>
<keyword evidence="1" id="KW-0732">Signal</keyword>
<accession>A0A095Y5V9</accession>
<feature type="chain" id="PRO_5001914208" evidence="1">
    <location>
        <begin position="32"/>
        <end position="303"/>
    </location>
</feature>
<feature type="domain" description="SGNH hydrolase-type esterase" evidence="2">
    <location>
        <begin position="64"/>
        <end position="291"/>
    </location>
</feature>
<organism evidence="3 4">
    <name type="scientific">Corynebacterium freneyi DNF00450</name>
    <dbReference type="NCBI Taxonomy" id="1287475"/>
    <lineage>
        <taxon>Bacteria</taxon>
        <taxon>Bacillati</taxon>
        <taxon>Actinomycetota</taxon>
        <taxon>Actinomycetes</taxon>
        <taxon>Mycobacteriales</taxon>
        <taxon>Corynebacteriaceae</taxon>
        <taxon>Corynebacterium</taxon>
    </lineage>
</organism>
<dbReference type="AlphaFoldDB" id="A0A095Y5V9"/>
<gene>
    <name evidence="3" type="ORF">HMPREF1650_04520</name>
</gene>
<dbReference type="EMBL" id="JRNE01000040">
    <property type="protein sequence ID" value="KGF17421.1"/>
    <property type="molecule type" value="Genomic_DNA"/>
</dbReference>
<dbReference type="Pfam" id="PF13472">
    <property type="entry name" value="Lipase_GDSL_2"/>
    <property type="match status" value="1"/>
</dbReference>
<dbReference type="Proteomes" id="UP000029548">
    <property type="component" value="Unassembled WGS sequence"/>
</dbReference>
<evidence type="ECO:0000313" key="4">
    <source>
        <dbReference type="Proteomes" id="UP000029548"/>
    </source>
</evidence>